<evidence type="ECO:0000256" key="6">
    <source>
        <dbReference type="RuleBase" id="RU361169"/>
    </source>
</evidence>
<evidence type="ECO:0000256" key="2">
    <source>
        <dbReference type="ARBA" id="ARBA00008834"/>
    </source>
</evidence>
<evidence type="ECO:0000313" key="8">
    <source>
        <dbReference type="Proteomes" id="UP000447434"/>
    </source>
</evidence>
<reference evidence="8" key="1">
    <citation type="journal article" date="2020" name="Nat. Commun.">
        <title>Genome sequence of the cluster root forming white lupin.</title>
        <authorList>
            <person name="Hufnagel B."/>
            <person name="Marques A."/>
            <person name="Soriano A."/>
            <person name="Marques L."/>
            <person name="Divol F."/>
            <person name="Doumas P."/>
            <person name="Sallet E."/>
            <person name="Mancinotti D."/>
            <person name="Carrere S."/>
            <person name="Marande W."/>
            <person name="Arribat S."/>
            <person name="Keller J."/>
            <person name="Huneau C."/>
            <person name="Blein T."/>
            <person name="Aime D."/>
            <person name="Laguerre M."/>
            <person name="Taylor J."/>
            <person name="Schubert V."/>
            <person name="Nelson M."/>
            <person name="Geu-Flores F."/>
            <person name="Crespi M."/>
            <person name="Gallardo-Guerrero K."/>
            <person name="Delaux P.-M."/>
            <person name="Salse J."/>
            <person name="Berges H."/>
            <person name="Guyot R."/>
            <person name="Gouzy J."/>
            <person name="Peret B."/>
        </authorList>
    </citation>
    <scope>NUCLEOTIDE SEQUENCE [LARGE SCALE GENOMIC DNA]</scope>
    <source>
        <strain evidence="8">cv. Amiga</strain>
    </source>
</reference>
<evidence type="ECO:0000256" key="4">
    <source>
        <dbReference type="ARBA" id="ARBA00022801"/>
    </source>
</evidence>
<dbReference type="Gene3D" id="2.160.20.10">
    <property type="entry name" value="Single-stranded right-handed beta-helix, Pectin lyase-like"/>
    <property type="match status" value="1"/>
</dbReference>
<dbReference type="SUPFAM" id="SSF51126">
    <property type="entry name" value="Pectin lyase-like"/>
    <property type="match status" value="1"/>
</dbReference>
<accession>A0A6A4P3V4</accession>
<comment type="caution">
    <text evidence="7">The sequence shown here is derived from an EMBL/GenBank/DDBJ whole genome shotgun (WGS) entry which is preliminary data.</text>
</comment>
<evidence type="ECO:0000256" key="3">
    <source>
        <dbReference type="ARBA" id="ARBA00022512"/>
    </source>
</evidence>
<evidence type="ECO:0000256" key="5">
    <source>
        <dbReference type="ARBA" id="ARBA00023295"/>
    </source>
</evidence>
<proteinExistence type="inferred from homology"/>
<organism evidence="7 8">
    <name type="scientific">Lupinus albus</name>
    <name type="common">White lupine</name>
    <name type="synonym">Lupinus termis</name>
    <dbReference type="NCBI Taxonomy" id="3870"/>
    <lineage>
        <taxon>Eukaryota</taxon>
        <taxon>Viridiplantae</taxon>
        <taxon>Streptophyta</taxon>
        <taxon>Embryophyta</taxon>
        <taxon>Tracheophyta</taxon>
        <taxon>Spermatophyta</taxon>
        <taxon>Magnoliopsida</taxon>
        <taxon>eudicotyledons</taxon>
        <taxon>Gunneridae</taxon>
        <taxon>Pentapetalae</taxon>
        <taxon>rosids</taxon>
        <taxon>fabids</taxon>
        <taxon>Fabales</taxon>
        <taxon>Fabaceae</taxon>
        <taxon>Papilionoideae</taxon>
        <taxon>50 kb inversion clade</taxon>
        <taxon>genistoids sensu lato</taxon>
        <taxon>core genistoids</taxon>
        <taxon>Genisteae</taxon>
        <taxon>Lupinus</taxon>
    </lineage>
</organism>
<keyword evidence="3" id="KW-0134">Cell wall</keyword>
<keyword evidence="5 6" id="KW-0326">Glycosidase</keyword>
<comment type="similarity">
    <text evidence="2 6">Belongs to the glycosyl hydrolase 28 family.</text>
</comment>
<dbReference type="Proteomes" id="UP000447434">
    <property type="component" value="Chromosome 18"/>
</dbReference>
<dbReference type="InterPro" id="IPR000743">
    <property type="entry name" value="Glyco_hydro_28"/>
</dbReference>
<evidence type="ECO:0000313" key="7">
    <source>
        <dbReference type="EMBL" id="KAE9593658.1"/>
    </source>
</evidence>
<keyword evidence="3" id="KW-0964">Secreted</keyword>
<protein>
    <submittedName>
        <fullName evidence="7">Putative polygalacturonase</fullName>
    </submittedName>
</protein>
<dbReference type="Pfam" id="PF00295">
    <property type="entry name" value="Glyco_hydro_28"/>
    <property type="match status" value="1"/>
</dbReference>
<keyword evidence="4 6" id="KW-0378">Hydrolase</keyword>
<keyword evidence="8" id="KW-1185">Reference proteome</keyword>
<sequence length="98" mass="10452">MMQDKGLEIINVTYKDVSGSSASSVAIDLSCNSSKGCRNIIMDRVNLTSVSSYTNVTASCSNVKGQETSVSPKVSCLMEKPPSTLIGSTYYSLIKKMA</sequence>
<dbReference type="GO" id="GO:0005975">
    <property type="term" value="P:carbohydrate metabolic process"/>
    <property type="evidence" value="ECO:0007669"/>
    <property type="project" value="InterPro"/>
</dbReference>
<dbReference type="OrthoDB" id="187139at2759"/>
<evidence type="ECO:0000256" key="1">
    <source>
        <dbReference type="ARBA" id="ARBA00004191"/>
    </source>
</evidence>
<dbReference type="InterPro" id="IPR011050">
    <property type="entry name" value="Pectin_lyase_fold/virulence"/>
</dbReference>
<dbReference type="EMBL" id="WOCE01000018">
    <property type="protein sequence ID" value="KAE9593658.1"/>
    <property type="molecule type" value="Genomic_DNA"/>
</dbReference>
<comment type="subcellular location">
    <subcellularLocation>
        <location evidence="1">Secreted</location>
        <location evidence="1">Cell wall</location>
    </subcellularLocation>
</comment>
<dbReference type="GO" id="GO:0004650">
    <property type="term" value="F:polygalacturonase activity"/>
    <property type="evidence" value="ECO:0007669"/>
    <property type="project" value="InterPro"/>
</dbReference>
<dbReference type="InterPro" id="IPR012334">
    <property type="entry name" value="Pectin_lyas_fold"/>
</dbReference>
<gene>
    <name evidence="7" type="ORF">Lalb_Chr18g0045401</name>
</gene>
<name>A0A6A4P3V4_LUPAL</name>
<dbReference type="AlphaFoldDB" id="A0A6A4P3V4"/>